<reference evidence="3 4" key="1">
    <citation type="journal article" date="2024" name="BMC Genomics">
        <title>De novo assembly and annotation of Popillia japonica's genome with initial clues to its potential as an invasive pest.</title>
        <authorList>
            <person name="Cucini C."/>
            <person name="Boschi S."/>
            <person name="Funari R."/>
            <person name="Cardaioli E."/>
            <person name="Iannotti N."/>
            <person name="Marturano G."/>
            <person name="Paoli F."/>
            <person name="Bruttini M."/>
            <person name="Carapelli A."/>
            <person name="Frati F."/>
            <person name="Nardi F."/>
        </authorList>
    </citation>
    <scope>NUCLEOTIDE SEQUENCE [LARGE SCALE GENOMIC DNA]</scope>
    <source>
        <strain evidence="3">DMR45628</strain>
    </source>
</reference>
<gene>
    <name evidence="3" type="ORF">QE152_g33846</name>
</gene>
<dbReference type="GO" id="GO:0005814">
    <property type="term" value="C:centriole"/>
    <property type="evidence" value="ECO:0007669"/>
    <property type="project" value="TreeGrafter"/>
</dbReference>
<evidence type="ECO:0000313" key="4">
    <source>
        <dbReference type="Proteomes" id="UP001458880"/>
    </source>
</evidence>
<keyword evidence="4" id="KW-1185">Reference proteome</keyword>
<dbReference type="Proteomes" id="UP001458880">
    <property type="component" value="Unassembled WGS sequence"/>
</dbReference>
<comment type="caution">
    <text evidence="3">The sequence shown here is derived from an EMBL/GenBank/DDBJ whole genome shotgun (WGS) entry which is preliminary data.</text>
</comment>
<dbReference type="InterPro" id="IPR040369">
    <property type="entry name" value="ARMC9"/>
</dbReference>
<organism evidence="3 4">
    <name type="scientific">Popillia japonica</name>
    <name type="common">Japanese beetle</name>
    <dbReference type="NCBI Taxonomy" id="7064"/>
    <lineage>
        <taxon>Eukaryota</taxon>
        <taxon>Metazoa</taxon>
        <taxon>Ecdysozoa</taxon>
        <taxon>Arthropoda</taxon>
        <taxon>Hexapoda</taxon>
        <taxon>Insecta</taxon>
        <taxon>Pterygota</taxon>
        <taxon>Neoptera</taxon>
        <taxon>Endopterygota</taxon>
        <taxon>Coleoptera</taxon>
        <taxon>Polyphaga</taxon>
        <taxon>Scarabaeiformia</taxon>
        <taxon>Scarabaeidae</taxon>
        <taxon>Rutelinae</taxon>
        <taxon>Popillia</taxon>
    </lineage>
</organism>
<dbReference type="GO" id="GO:0036064">
    <property type="term" value="C:ciliary basal body"/>
    <property type="evidence" value="ECO:0007669"/>
    <property type="project" value="InterPro"/>
</dbReference>
<dbReference type="Pfam" id="PF21050">
    <property type="entry name" value="ARMC9_ARM"/>
    <property type="match status" value="1"/>
</dbReference>
<feature type="domain" description="LisH" evidence="2">
    <location>
        <begin position="636"/>
        <end position="756"/>
    </location>
</feature>
<feature type="compositionally biased region" description="Low complexity" evidence="1">
    <location>
        <begin position="957"/>
        <end position="979"/>
    </location>
</feature>
<evidence type="ECO:0000256" key="1">
    <source>
        <dbReference type="SAM" id="MobiDB-lite"/>
    </source>
</evidence>
<dbReference type="GO" id="GO:0097542">
    <property type="term" value="C:ciliary tip"/>
    <property type="evidence" value="ECO:0007669"/>
    <property type="project" value="TreeGrafter"/>
</dbReference>
<name>A0AAW1IW13_POPJA</name>
<sequence length="1522" mass="168107">MDKCSCLNPEALVGVLKTVYLFLESQNFRETCQTFLSESRGMGYEKLMQAIACILILKPRAEMLEVGRLNASKTDVDIETDVVRDYDDTVWPNVYYGEPVCLRSLKSDTLSTAEKEAGICPCKETCRVPRRGVQTIDNSKNDIETQKVLARAVEEEVKLASSSHQMSLEVNIYQGDEDDDNGPSEISCDGVTQDERLETIDENVYRPKTSEIQVKIMRSSSAVASRSNVALKGDDKEKLRPVSVPSAFKTNVQVREGDLAEEVEVVVHTDDNKQSQPVQETNVKTGPSVLQNVPFVESEPFISRTTLPISNNHKALQPTSSVRFDLDGHIYAVSRETQVAESQDATVITETIVEEIPSSTLEGGSTSRTTHRVVVTPKQVDVPEDARTQSTKSVVQENVEEQSSTKLQKIDAEPKDQPFACKTVTPLATEKKLPPFEDSETVLQLTPCLERSVYTDTLGLTKSAHTSAGYDAVERSASTGSLNAQYNLDYTKVKRELRWGCPSVRAVLLQALRWRLTRSNEQVRNEIMADYARHDLLSLHGAPKSHTTLVEEFLCGHNGKFAHQHEEGMARMVNAMASLTMGRDYLCQDHTLLTKLIIPLIMKTHPSKVELSDLSSDYLWVALQKLSLRNNMRLLMIQSGLAEYLVTFLSQNHNLVSDYCLEYCLALFMNLCLHGETRQRLRKKSRDTVKFISDFLSANHDACLPYVNGAMYSLFMDSDIRKEAKHGHLDTKISEKSKFVDDESRLQLEVICDVLNTNKPGPECNTCDCIDQDDEVDHLEPEIEYGDVVHGMPDGENLLSLYRGESILPESLTVPLTCICRPATPCKRITATERCPLSPDCERQLLESESTVKASCFGLCKKSTKGQETVWDEETMLASEMCPGSDYVCCDEERFPVKEPSHITSQSQTIHPQTPGGASSTIFQKDKMISVVMEKPAISPIISNGSRKSINASKARSVTLPPSGTTSVVTVTASPRSTSGVPRTVSVECRIEEPVSKASAPSEVYQMPSDILSTRSDAHQVYSSHSCGTGKPSCTACEDFENQCEIDLDQEGASVCRECCGHEMTQISANFAVPAESTTRAYSMRSLPGGVESTISKRDFAVSPSVISKKSVGVPEEEISVVVKSTHTSISDGESCTVITAIVKSQHSGRSGYDGGSIADTQYTEPVSSTPAIAPSSQSSFIPVDREESFLRDDLDCAPTCRSGTEIIEAAPQEEIPVKKATSSGGSDNLLRSGSSKTARRSSCKSSRSPSSRANIAPPSRSTFRSSDKMPTLLKDNIQCDVVCPGRSDTITEIPQDDSSSKKRASPGCCAKRRPTEPPDKSVFPKCKYDTCRRDNVPPSFTRTTINQQSRPRFQYNPCDQCADQSYTCKPYIFSKQTNSYHPFRPYCYNVTKSVCTNPNCVCPNDTAQTTVACGPCPETSVCSGRVCAPQRKYAGEVNLNPIAYTAEIIHFSLRFEVTEETEKPKEGDAVSTPEAEFKTLVQALTDSNNLCELGIHETYRYIDCECYTIVFQSRPKLQRTP</sequence>
<dbReference type="InterPro" id="IPR048959">
    <property type="entry name" value="ARMC9_ARM_dom"/>
</dbReference>
<protein>
    <recommendedName>
        <fullName evidence="2">LisH domain-containing protein</fullName>
    </recommendedName>
</protein>
<dbReference type="PANTHER" id="PTHR14881:SF4">
    <property type="entry name" value="LISH DOMAIN-CONTAINING PROTEIN ARMC9"/>
    <property type="match status" value="1"/>
</dbReference>
<feature type="compositionally biased region" description="Low complexity" evidence="1">
    <location>
        <begin position="1244"/>
        <end position="1262"/>
    </location>
</feature>
<feature type="region of interest" description="Disordered" evidence="1">
    <location>
        <begin position="1208"/>
        <end position="1270"/>
    </location>
</feature>
<evidence type="ECO:0000313" key="3">
    <source>
        <dbReference type="EMBL" id="KAK9693960.1"/>
    </source>
</evidence>
<feature type="region of interest" description="Disordered" evidence="1">
    <location>
        <begin position="1291"/>
        <end position="1317"/>
    </location>
</feature>
<dbReference type="PANTHER" id="PTHR14881">
    <property type="entry name" value="LISH DOMAIN-CONTAINING PROTEIN ARMC9"/>
    <property type="match status" value="1"/>
</dbReference>
<dbReference type="EMBL" id="JASPKY010000527">
    <property type="protein sequence ID" value="KAK9693960.1"/>
    <property type="molecule type" value="Genomic_DNA"/>
</dbReference>
<accession>A0AAW1IW13</accession>
<evidence type="ECO:0000259" key="2">
    <source>
        <dbReference type="Pfam" id="PF21050"/>
    </source>
</evidence>
<dbReference type="GO" id="GO:0060271">
    <property type="term" value="P:cilium assembly"/>
    <property type="evidence" value="ECO:0007669"/>
    <property type="project" value="InterPro"/>
</dbReference>
<feature type="region of interest" description="Disordered" evidence="1">
    <location>
        <begin position="953"/>
        <end position="983"/>
    </location>
</feature>
<proteinExistence type="predicted"/>
<feature type="compositionally biased region" description="Polar residues" evidence="1">
    <location>
        <begin position="1221"/>
        <end position="1234"/>
    </location>
</feature>